<dbReference type="Pfam" id="PF01121">
    <property type="entry name" value="CoaE"/>
    <property type="match status" value="1"/>
</dbReference>
<keyword evidence="2 5" id="KW-0547">Nucleotide-binding</keyword>
<evidence type="ECO:0000256" key="4">
    <source>
        <dbReference type="ARBA" id="ARBA00022993"/>
    </source>
</evidence>
<dbReference type="NCBIfam" id="TIGR00152">
    <property type="entry name" value="dephospho-CoA kinase"/>
    <property type="match status" value="1"/>
</dbReference>
<keyword evidence="4 5" id="KW-0173">Coenzyme A biosynthesis</keyword>
<comment type="pathway">
    <text evidence="5">Cofactor biosynthesis; coenzyme A biosynthesis; CoA from (R)-pantothenate: step 5/5.</text>
</comment>
<dbReference type="InterPro" id="IPR027417">
    <property type="entry name" value="P-loop_NTPase"/>
</dbReference>
<dbReference type="CDD" id="cd02022">
    <property type="entry name" value="DPCK"/>
    <property type="match status" value="1"/>
</dbReference>
<dbReference type="InterPro" id="IPR001977">
    <property type="entry name" value="Depp_CoAkinase"/>
</dbReference>
<dbReference type="UniPathway" id="UPA00241">
    <property type="reaction ID" value="UER00356"/>
</dbReference>
<keyword evidence="5 7" id="KW-0418">Kinase</keyword>
<dbReference type="HAMAP" id="MF_00376">
    <property type="entry name" value="Dephospho_CoA_kinase"/>
    <property type="match status" value="1"/>
</dbReference>
<feature type="binding site" evidence="5">
    <location>
        <begin position="18"/>
        <end position="23"/>
    </location>
    <ligand>
        <name>ATP</name>
        <dbReference type="ChEBI" id="CHEBI:30616"/>
    </ligand>
</feature>
<comment type="similarity">
    <text evidence="1 5">Belongs to the CoaE family.</text>
</comment>
<dbReference type="PROSITE" id="PS51219">
    <property type="entry name" value="DPCK"/>
    <property type="match status" value="1"/>
</dbReference>
<dbReference type="GO" id="GO:0015937">
    <property type="term" value="P:coenzyme A biosynthetic process"/>
    <property type="evidence" value="ECO:0007669"/>
    <property type="project" value="UniProtKB-UniRule"/>
</dbReference>
<evidence type="ECO:0000256" key="2">
    <source>
        <dbReference type="ARBA" id="ARBA00022741"/>
    </source>
</evidence>
<dbReference type="GO" id="GO:0005737">
    <property type="term" value="C:cytoplasm"/>
    <property type="evidence" value="ECO:0007669"/>
    <property type="project" value="UniProtKB-SubCell"/>
</dbReference>
<keyword evidence="3 5" id="KW-0067">ATP-binding</keyword>
<sequence length="209" mass="22632">MAASSPAPFLVALTGGIASGKSTVADRFASLGVPILDADLVARELVEPPSAALEAIVDRFGAQVLQPDGRLDRRGLRERIFADPAERLALEAILHPAIRRTLRERAVVLPHAYGLVAIPLLGESSGYDWIDRVLVVDAPRAVQLERLLRRDGLSPELAESMLDAQVSRERRLALADDVIENGGTPAQLDAQVRRLHARYLELATGAQRS</sequence>
<name>A0A2W5KLV0_9GAMM</name>
<dbReference type="PANTHER" id="PTHR10695">
    <property type="entry name" value="DEPHOSPHO-COA KINASE-RELATED"/>
    <property type="match status" value="1"/>
</dbReference>
<evidence type="ECO:0000256" key="1">
    <source>
        <dbReference type="ARBA" id="ARBA00009018"/>
    </source>
</evidence>
<organism evidence="7 8">
    <name type="scientific">Rhodanobacter denitrificans</name>
    <dbReference type="NCBI Taxonomy" id="666685"/>
    <lineage>
        <taxon>Bacteria</taxon>
        <taxon>Pseudomonadati</taxon>
        <taxon>Pseudomonadota</taxon>
        <taxon>Gammaproteobacteria</taxon>
        <taxon>Lysobacterales</taxon>
        <taxon>Rhodanobacteraceae</taxon>
        <taxon>Rhodanobacter</taxon>
    </lineage>
</organism>
<dbReference type="GO" id="GO:0005524">
    <property type="term" value="F:ATP binding"/>
    <property type="evidence" value="ECO:0007669"/>
    <property type="project" value="UniProtKB-UniRule"/>
</dbReference>
<dbReference type="Proteomes" id="UP000249046">
    <property type="component" value="Unassembled WGS sequence"/>
</dbReference>
<evidence type="ECO:0000256" key="3">
    <source>
        <dbReference type="ARBA" id="ARBA00022840"/>
    </source>
</evidence>
<keyword evidence="5" id="KW-0963">Cytoplasm</keyword>
<evidence type="ECO:0000256" key="5">
    <source>
        <dbReference type="HAMAP-Rule" id="MF_00376"/>
    </source>
</evidence>
<evidence type="ECO:0000256" key="6">
    <source>
        <dbReference type="NCBIfam" id="TIGR00152"/>
    </source>
</evidence>
<gene>
    <name evidence="5" type="primary">coaE</name>
    <name evidence="7" type="ORF">DI564_07010</name>
</gene>
<dbReference type="EMBL" id="QFPO01000005">
    <property type="protein sequence ID" value="PZQ16378.1"/>
    <property type="molecule type" value="Genomic_DNA"/>
</dbReference>
<comment type="function">
    <text evidence="5">Catalyzes the phosphorylation of the 3'-hydroxyl group of dephosphocoenzyme A to form coenzyme A.</text>
</comment>
<comment type="subcellular location">
    <subcellularLocation>
        <location evidence="5">Cytoplasm</location>
    </subcellularLocation>
</comment>
<accession>A0A2W5KLV0</accession>
<protein>
    <recommendedName>
        <fullName evidence="5 6">Dephospho-CoA kinase</fullName>
        <ecNumber evidence="5 6">2.7.1.24</ecNumber>
    </recommendedName>
    <alternativeName>
        <fullName evidence="5">Dephosphocoenzyme A kinase</fullName>
    </alternativeName>
</protein>
<evidence type="ECO:0000313" key="7">
    <source>
        <dbReference type="EMBL" id="PZQ16378.1"/>
    </source>
</evidence>
<comment type="caution">
    <text evidence="7">The sequence shown here is derived from an EMBL/GenBank/DDBJ whole genome shotgun (WGS) entry which is preliminary data.</text>
</comment>
<evidence type="ECO:0000313" key="8">
    <source>
        <dbReference type="Proteomes" id="UP000249046"/>
    </source>
</evidence>
<dbReference type="Gene3D" id="3.40.50.300">
    <property type="entry name" value="P-loop containing nucleotide triphosphate hydrolases"/>
    <property type="match status" value="1"/>
</dbReference>
<keyword evidence="5" id="KW-0808">Transferase</keyword>
<dbReference type="SUPFAM" id="SSF52540">
    <property type="entry name" value="P-loop containing nucleoside triphosphate hydrolases"/>
    <property type="match status" value="1"/>
</dbReference>
<dbReference type="GO" id="GO:0004140">
    <property type="term" value="F:dephospho-CoA kinase activity"/>
    <property type="evidence" value="ECO:0007669"/>
    <property type="project" value="UniProtKB-UniRule"/>
</dbReference>
<reference evidence="7 8" key="1">
    <citation type="submission" date="2017-08" db="EMBL/GenBank/DDBJ databases">
        <title>Infants hospitalized years apart are colonized by the same room-sourced microbial strains.</title>
        <authorList>
            <person name="Brooks B."/>
            <person name="Olm M.R."/>
            <person name="Firek B.A."/>
            <person name="Baker R."/>
            <person name="Thomas B.C."/>
            <person name="Morowitz M.J."/>
            <person name="Banfield J.F."/>
        </authorList>
    </citation>
    <scope>NUCLEOTIDE SEQUENCE [LARGE SCALE GENOMIC DNA]</scope>
    <source>
        <strain evidence="7">S2_005_003_R2_42</strain>
    </source>
</reference>
<dbReference type="PANTHER" id="PTHR10695:SF46">
    <property type="entry name" value="BIFUNCTIONAL COENZYME A SYNTHASE-RELATED"/>
    <property type="match status" value="1"/>
</dbReference>
<comment type="catalytic activity">
    <reaction evidence="5">
        <text>3'-dephospho-CoA + ATP = ADP + CoA + H(+)</text>
        <dbReference type="Rhea" id="RHEA:18245"/>
        <dbReference type="ChEBI" id="CHEBI:15378"/>
        <dbReference type="ChEBI" id="CHEBI:30616"/>
        <dbReference type="ChEBI" id="CHEBI:57287"/>
        <dbReference type="ChEBI" id="CHEBI:57328"/>
        <dbReference type="ChEBI" id="CHEBI:456216"/>
        <dbReference type="EC" id="2.7.1.24"/>
    </reaction>
</comment>
<dbReference type="AlphaFoldDB" id="A0A2W5KLV0"/>
<proteinExistence type="inferred from homology"/>
<dbReference type="EC" id="2.7.1.24" evidence="5 6"/>